<dbReference type="EMBL" id="FM204884">
    <property type="protein sequence ID" value="CAX00122.1"/>
    <property type="molecule type" value="Genomic_DNA"/>
</dbReference>
<reference evidence="1 2" key="1">
    <citation type="journal article" date="2009" name="PLoS Pathog.">
        <title>Genomic evidence for the evolution of Streptococcus equi: host restriction, increased virulence, and genetic exchange with human pathogens.</title>
        <authorList>
            <person name="Holden M.T.G."/>
            <person name="Heather Z."/>
            <person name="Paillot R."/>
            <person name="Steward K.F."/>
            <person name="Webb K."/>
            <person name="Ainslie F."/>
            <person name="Jourdan T."/>
            <person name="Bason N.C."/>
            <person name="Holroyd N.E."/>
            <person name="Mungall K."/>
            <person name="Quail M.A."/>
            <person name="Sanders M."/>
            <person name="Simmonds M."/>
            <person name="Willey D."/>
            <person name="Brooks K."/>
            <person name="Aanensen D.M."/>
            <person name="Spratt B.G."/>
            <person name="Jolley K.A."/>
            <person name="Maiden M.C.J."/>
            <person name="Kehoe M."/>
            <person name="Chanter N."/>
            <person name="Bentley S.D."/>
            <person name="Robinson C."/>
            <person name="Maskell D.J."/>
            <person name="Parkhill J."/>
            <person name="Waller A.S."/>
        </authorList>
    </citation>
    <scope>NUCLEOTIDE SEQUENCE [LARGE SCALE GENOMIC DNA]</scope>
    <source>
        <strain evidence="1 2">H70</strain>
    </source>
</reference>
<evidence type="ECO:0000313" key="1">
    <source>
        <dbReference type="EMBL" id="CAX00122.1"/>
    </source>
</evidence>
<organism evidence="2">
    <name type="scientific">Streptococcus equi subsp. zooepidemicus (strain H70)</name>
    <dbReference type="NCBI Taxonomy" id="553483"/>
    <lineage>
        <taxon>Bacteria</taxon>
        <taxon>Bacillati</taxon>
        <taxon>Bacillota</taxon>
        <taxon>Bacilli</taxon>
        <taxon>Lactobacillales</taxon>
        <taxon>Streptococcaceae</taxon>
        <taxon>Streptococcus</taxon>
    </lineage>
</organism>
<gene>
    <name evidence="1" type="ordered locus">SZO_14741</name>
</gene>
<evidence type="ECO:0000313" key="2">
    <source>
        <dbReference type="Proteomes" id="UP000001368"/>
    </source>
</evidence>
<accession>C0MDI2</accession>
<protein>
    <submittedName>
        <fullName evidence="1">Uncharacterized protein</fullName>
    </submittedName>
</protein>
<proteinExistence type="predicted"/>
<name>C0MDI2_STRS7</name>
<dbReference type="KEGG" id="seq:SZO_14741"/>
<dbReference type="AlphaFoldDB" id="C0MDI2"/>
<dbReference type="Proteomes" id="UP000001368">
    <property type="component" value="Chromosome"/>
</dbReference>
<dbReference type="HOGENOM" id="CLU_2604538_0_0_9"/>
<sequence>MDCGMIQSSICYQIKKIFIEHKEITIKNNSDFDRLCRVAINHELFKIIYLTLRAEEVIKYTGGVIRHIEVSRIEIEEGE</sequence>